<sequence length="283" mass="30815">MLNVRLIPRLDIKGPNLVKGIHLEGLRVLGKPEVFAKYYYENGADELFFQDTVASLYDRNSLQSIITKTAKEIFIPLTVGGGLRTIEDINNALRSGADKVAINTAAVKNPEFVRQAATKFGSSTIVVALEVIKERDGNYYVFTDNGREYSGLEAISWAKQVEELGAGEIVITSVDKEGTGEGFDIDLINKIASNVNIPVIAHGGAKDSLDVVKAVKEGKADAVAVASILHYAAMKHIEDSNEDYQIEGNTSFMASGKTPKHILPTDLIRLREGLITAKIPTRK</sequence>
<dbReference type="RefSeq" id="WP_377983211.1">
    <property type="nucleotide sequence ID" value="NZ_JBBKXZ010000002.1"/>
</dbReference>
<gene>
    <name evidence="12" type="ORF">U0R10_06830</name>
</gene>
<dbReference type="InterPro" id="IPR004651">
    <property type="entry name" value="HisF"/>
</dbReference>
<evidence type="ECO:0000256" key="4">
    <source>
        <dbReference type="ARBA" id="ARBA00012809"/>
    </source>
</evidence>
<dbReference type="InterPro" id="IPR011060">
    <property type="entry name" value="RibuloseP-bd_barrel"/>
</dbReference>
<evidence type="ECO:0000256" key="2">
    <source>
        <dbReference type="ARBA" id="ARBA00009667"/>
    </source>
</evidence>
<evidence type="ECO:0000256" key="1">
    <source>
        <dbReference type="ARBA" id="ARBA00005091"/>
    </source>
</evidence>
<keyword evidence="7" id="KW-0456">Lyase</keyword>
<dbReference type="Proteomes" id="UP001598138">
    <property type="component" value="Unassembled WGS sequence"/>
</dbReference>
<comment type="catalytic activity">
    <reaction evidence="10">
        <text>5-[(5-phospho-1-deoxy-D-ribulos-1-ylimino)methylamino]-1-(5-phospho-beta-D-ribosyl)imidazole-4-carboxamide + L-glutamine = D-erythro-1-(imidazol-4-yl)glycerol 3-phosphate + 5-amino-1-(5-phospho-beta-D-ribosyl)imidazole-4-carboxamide + L-glutamate + H(+)</text>
        <dbReference type="Rhea" id="RHEA:24793"/>
        <dbReference type="ChEBI" id="CHEBI:15378"/>
        <dbReference type="ChEBI" id="CHEBI:29985"/>
        <dbReference type="ChEBI" id="CHEBI:58278"/>
        <dbReference type="ChEBI" id="CHEBI:58359"/>
        <dbReference type="ChEBI" id="CHEBI:58475"/>
        <dbReference type="ChEBI" id="CHEBI:58525"/>
        <dbReference type="EC" id="4.3.2.10"/>
    </reaction>
</comment>
<keyword evidence="5 11" id="KW-0028">Amino-acid biosynthesis</keyword>
<dbReference type="EMBL" id="JBBKXZ010000002">
    <property type="protein sequence ID" value="MFD3394329.1"/>
    <property type="molecule type" value="Genomic_DNA"/>
</dbReference>
<organism evidence="12 13">
    <name type="scientific">Aquirufa avitistagni</name>
    <dbReference type="NCBI Taxonomy" id="3104728"/>
    <lineage>
        <taxon>Bacteria</taxon>
        <taxon>Pseudomonadati</taxon>
        <taxon>Bacteroidota</taxon>
        <taxon>Cytophagia</taxon>
        <taxon>Cytophagales</taxon>
        <taxon>Flectobacillaceae</taxon>
        <taxon>Aquirufa</taxon>
    </lineage>
</organism>
<evidence type="ECO:0000256" key="9">
    <source>
        <dbReference type="ARBA" id="ARBA00030264"/>
    </source>
</evidence>
<evidence type="ECO:0000256" key="8">
    <source>
        <dbReference type="ARBA" id="ARBA00025475"/>
    </source>
</evidence>
<evidence type="ECO:0000256" key="10">
    <source>
        <dbReference type="ARBA" id="ARBA00047838"/>
    </source>
</evidence>
<proteinExistence type="inferred from homology"/>
<evidence type="ECO:0000256" key="3">
    <source>
        <dbReference type="ARBA" id="ARBA00011152"/>
    </source>
</evidence>
<dbReference type="SUPFAM" id="SSF51366">
    <property type="entry name" value="Ribulose-phoshate binding barrel"/>
    <property type="match status" value="1"/>
</dbReference>
<comment type="function">
    <text evidence="8">IGPS catalyzes the conversion of PRFAR and glutamine to IGP, AICAR and glutamate. The HisF subunit catalyzes the cyclization activity that produces IGP and AICAR from PRFAR using the ammonia provided by the HisH subunit.</text>
</comment>
<evidence type="ECO:0000256" key="5">
    <source>
        <dbReference type="ARBA" id="ARBA00022605"/>
    </source>
</evidence>
<comment type="caution">
    <text evidence="12">The sequence shown here is derived from an EMBL/GenBank/DDBJ whole genome shotgun (WGS) entry which is preliminary data.</text>
</comment>
<keyword evidence="13" id="KW-1185">Reference proteome</keyword>
<dbReference type="PANTHER" id="PTHR21235:SF2">
    <property type="entry name" value="IMIDAZOLE GLYCEROL PHOSPHATE SYNTHASE HISHF"/>
    <property type="match status" value="1"/>
</dbReference>
<evidence type="ECO:0000313" key="13">
    <source>
        <dbReference type="Proteomes" id="UP001598138"/>
    </source>
</evidence>
<evidence type="ECO:0000256" key="6">
    <source>
        <dbReference type="ARBA" id="ARBA00023102"/>
    </source>
</evidence>
<dbReference type="Gene3D" id="3.20.20.70">
    <property type="entry name" value="Aldolase class I"/>
    <property type="match status" value="1"/>
</dbReference>
<evidence type="ECO:0000256" key="7">
    <source>
        <dbReference type="ARBA" id="ARBA00023239"/>
    </source>
</evidence>
<dbReference type="CDD" id="cd04731">
    <property type="entry name" value="HisF"/>
    <property type="match status" value="1"/>
</dbReference>
<dbReference type="InterPro" id="IPR050064">
    <property type="entry name" value="IGPS_HisA/HisF"/>
</dbReference>
<dbReference type="Pfam" id="PF00977">
    <property type="entry name" value="His_biosynth"/>
    <property type="match status" value="1"/>
</dbReference>
<evidence type="ECO:0000313" key="12">
    <source>
        <dbReference type="EMBL" id="MFD3394329.1"/>
    </source>
</evidence>
<protein>
    <recommendedName>
        <fullName evidence="4">imidazole glycerol-phosphate synthase</fullName>
        <ecNumber evidence="4">4.3.2.10</ecNumber>
    </recommendedName>
    <alternativeName>
        <fullName evidence="9">IGP synthase cyclase subunit</fullName>
    </alternativeName>
</protein>
<dbReference type="EC" id="4.3.2.10" evidence="4"/>
<comment type="similarity">
    <text evidence="2 11">Belongs to the HisA/HisF family.</text>
</comment>
<dbReference type="InterPro" id="IPR006062">
    <property type="entry name" value="His_biosynth"/>
</dbReference>
<name>A0ABW6DK25_9BACT</name>
<comment type="pathway">
    <text evidence="1">Amino-acid biosynthesis; L-histidine biosynthesis; L-histidine from 5-phospho-alpha-D-ribose 1-diphosphate: step 5/9.</text>
</comment>
<evidence type="ECO:0000256" key="11">
    <source>
        <dbReference type="RuleBase" id="RU003657"/>
    </source>
</evidence>
<keyword evidence="6 11" id="KW-0368">Histidine biosynthesis</keyword>
<comment type="subunit">
    <text evidence="3">Heterodimer of HisH and HisF.</text>
</comment>
<dbReference type="InterPro" id="IPR013785">
    <property type="entry name" value="Aldolase_TIM"/>
</dbReference>
<dbReference type="PANTHER" id="PTHR21235">
    <property type="entry name" value="IMIDAZOLE GLYCEROL PHOSPHATE SYNTHASE SUBUNIT HISF/H IGP SYNTHASE SUBUNIT HISF/H"/>
    <property type="match status" value="1"/>
</dbReference>
<accession>A0ABW6DK25</accession>
<reference evidence="12 13" key="1">
    <citation type="submission" date="2024-03" db="EMBL/GenBank/DDBJ databases">
        <title>Aquirufa genome sequencing.</title>
        <authorList>
            <person name="Pitt A."/>
            <person name="Hahn M.W."/>
        </authorList>
    </citation>
    <scope>NUCLEOTIDE SEQUENCE [LARGE SCALE GENOMIC DNA]</scope>
    <source>
        <strain evidence="12 13">OSTEICH-129V</strain>
    </source>
</reference>